<organism evidence="2 3">
    <name type="scientific">Novosphingobium album</name>
    <name type="common">ex Hu et al. 2023</name>
    <dbReference type="NCBI Taxonomy" id="2930093"/>
    <lineage>
        <taxon>Bacteria</taxon>
        <taxon>Pseudomonadati</taxon>
        <taxon>Pseudomonadota</taxon>
        <taxon>Alphaproteobacteria</taxon>
        <taxon>Sphingomonadales</taxon>
        <taxon>Sphingomonadaceae</taxon>
        <taxon>Novosphingobium</taxon>
    </lineage>
</organism>
<evidence type="ECO:0000259" key="1">
    <source>
        <dbReference type="PROSITE" id="PS51186"/>
    </source>
</evidence>
<accession>A0ABT0B7B2</accession>
<comment type="caution">
    <text evidence="2">The sequence shown here is derived from an EMBL/GenBank/DDBJ whole genome shotgun (WGS) entry which is preliminary data.</text>
</comment>
<dbReference type="CDD" id="cd04301">
    <property type="entry name" value="NAT_SF"/>
    <property type="match status" value="1"/>
</dbReference>
<dbReference type="PANTHER" id="PTHR47237:SF2">
    <property type="entry name" value="BLL4206 PROTEIN"/>
    <property type="match status" value="1"/>
</dbReference>
<dbReference type="EMBL" id="JALHLE010000047">
    <property type="protein sequence ID" value="MCJ2180919.1"/>
    <property type="molecule type" value="Genomic_DNA"/>
</dbReference>
<dbReference type="PANTHER" id="PTHR47237">
    <property type="entry name" value="SLL0310 PROTEIN"/>
    <property type="match status" value="1"/>
</dbReference>
<gene>
    <name evidence="2" type="ORF">MTR64_20300</name>
</gene>
<dbReference type="GO" id="GO:0016746">
    <property type="term" value="F:acyltransferase activity"/>
    <property type="evidence" value="ECO:0007669"/>
    <property type="project" value="UniProtKB-KW"/>
</dbReference>
<dbReference type="EC" id="2.3.1.-" evidence="2"/>
<dbReference type="Pfam" id="PF18014">
    <property type="entry name" value="Acetyltransf_18"/>
    <property type="match status" value="1"/>
</dbReference>
<keyword evidence="2" id="KW-0808">Transferase</keyword>
<dbReference type="PROSITE" id="PS51186">
    <property type="entry name" value="GNAT"/>
    <property type="match status" value="1"/>
</dbReference>
<evidence type="ECO:0000313" key="2">
    <source>
        <dbReference type="EMBL" id="MCJ2180919.1"/>
    </source>
</evidence>
<proteinExistence type="predicted"/>
<sequence>MTLADLPRAVELSTEQSWPHRHEDWDLFFEMGEGIVAECDGQVIGTVMAWRYGSEYASIGMMIVTPEKQREGIGRQLLEAMMARLEGVNILVHATAESLPLYTRLGFNPIAEVRQHQGLAPTMPLAALRPGERVRPMGATDVELSKLYSQASGMDREAVFERVARESQSIVLSREHEPVGVALMRRFGRGRVLAPIVAPDLGGAQALATHWLGAKAGKFCRADAVAGTGFPEWLEDIGLQCTGTVTLMVHGKAPPVCETARLFAVASQAFG</sequence>
<name>A0ABT0B7B2_9SPHN</name>
<dbReference type="InterPro" id="IPR000182">
    <property type="entry name" value="GNAT_dom"/>
</dbReference>
<dbReference type="Gene3D" id="3.40.630.90">
    <property type="match status" value="1"/>
</dbReference>
<feature type="domain" description="N-acetyltransferase" evidence="1">
    <location>
        <begin position="1"/>
        <end position="130"/>
    </location>
</feature>
<dbReference type="Gene3D" id="3.40.630.30">
    <property type="match status" value="1"/>
</dbReference>
<keyword evidence="3" id="KW-1185">Reference proteome</keyword>
<dbReference type="RefSeq" id="WP_243996367.1">
    <property type="nucleotide sequence ID" value="NZ_JALHLE010000047.1"/>
</dbReference>
<dbReference type="InterPro" id="IPR016181">
    <property type="entry name" value="Acyl_CoA_acyltransferase"/>
</dbReference>
<keyword evidence="2" id="KW-0012">Acyltransferase</keyword>
<dbReference type="SUPFAM" id="SSF55729">
    <property type="entry name" value="Acyl-CoA N-acyltransferases (Nat)"/>
    <property type="match status" value="1"/>
</dbReference>
<dbReference type="Proteomes" id="UP001162880">
    <property type="component" value="Unassembled WGS sequence"/>
</dbReference>
<reference evidence="2" key="1">
    <citation type="submission" date="2022-03" db="EMBL/GenBank/DDBJ databases">
        <title>Identification of a novel bacterium isolated from mangrove sediments.</title>
        <authorList>
            <person name="Pan X."/>
        </authorList>
    </citation>
    <scope>NUCLEOTIDE SEQUENCE</scope>
    <source>
        <strain evidence="2">B2580</strain>
    </source>
</reference>
<dbReference type="InterPro" id="IPR052729">
    <property type="entry name" value="Acyl/Acetyltrans_Enzymes"/>
</dbReference>
<protein>
    <submittedName>
        <fullName evidence="2">GNAT family N-acetyltransferase</fullName>
        <ecNumber evidence="2">2.3.1.-</ecNumber>
    </submittedName>
</protein>
<dbReference type="InterPro" id="IPR041496">
    <property type="entry name" value="YitH/HolE_GNAT"/>
</dbReference>
<evidence type="ECO:0000313" key="3">
    <source>
        <dbReference type="Proteomes" id="UP001162880"/>
    </source>
</evidence>
<dbReference type="Pfam" id="PF13508">
    <property type="entry name" value="Acetyltransf_7"/>
    <property type="match status" value="1"/>
</dbReference>